<evidence type="ECO:0000256" key="9">
    <source>
        <dbReference type="SAM" id="MobiDB-lite"/>
    </source>
</evidence>
<keyword evidence="13" id="KW-1185">Reference proteome</keyword>
<dbReference type="InterPro" id="IPR014001">
    <property type="entry name" value="Helicase_ATP-bd"/>
</dbReference>
<gene>
    <name evidence="14" type="primary">LOC115228057</name>
</gene>
<dbReference type="InterPro" id="IPR001650">
    <property type="entry name" value="Helicase_C-like"/>
</dbReference>
<dbReference type="EC" id="3.6.4.13" evidence="1"/>
<keyword evidence="2 7" id="KW-0547">Nucleotide-binding</keyword>
<dbReference type="RefSeq" id="XP_036354716.1">
    <property type="nucleotide sequence ID" value="XM_036498823.1"/>
</dbReference>
<dbReference type="PROSITE" id="PS00039">
    <property type="entry name" value="DEAD_ATP_HELICASE"/>
    <property type="match status" value="1"/>
</dbReference>
<dbReference type="PROSITE" id="PS51195">
    <property type="entry name" value="Q_MOTIF"/>
    <property type="match status" value="1"/>
</dbReference>
<feature type="compositionally biased region" description="Acidic residues" evidence="9">
    <location>
        <begin position="11"/>
        <end position="21"/>
    </location>
</feature>
<feature type="domain" description="Helicase C-terminal" evidence="11">
    <location>
        <begin position="372"/>
        <end position="530"/>
    </location>
</feature>
<dbReference type="InterPro" id="IPR011545">
    <property type="entry name" value="DEAD/DEAH_box_helicase_dom"/>
</dbReference>
<dbReference type="CDD" id="cd17945">
    <property type="entry name" value="DEADc_DDX23"/>
    <property type="match status" value="1"/>
</dbReference>
<evidence type="ECO:0000259" key="12">
    <source>
        <dbReference type="PROSITE" id="PS51195"/>
    </source>
</evidence>
<feature type="domain" description="Helicase ATP-binding" evidence="10">
    <location>
        <begin position="134"/>
        <end position="334"/>
    </location>
</feature>
<dbReference type="KEGG" id="osn:115228057"/>
<keyword evidence="8" id="KW-0175">Coiled coil</keyword>
<sequence length="552" mass="63112">MDQIPLKEPNDLEDGEVCEDENTQKTQTSKFYNDLVAKRRTNVELDQERKRVKKQEEREKRATWDERHWSEKKLTEMTARDWRILKEDFNIVTKGGRIPHPLRNWEEADFPSAIRNIISDLGYKAPTAIQRQTIPIGVDNRDVIGIAETGSGKTLAFLVPLLIWESDNEKGPYALILAPTRELAQQIEEETLRFGTPLGIKVVSLIGGLSRDSQGVQLRKGCEVVIATPGRMLDVLKSRYLVLERCTYIVMDEADRMIDMGFEPDVTEILNCMPKNNLKPEGECLDTTGRFSFHNKNKYRRFGVVIFQTSMFTATMSPAIERIAQKYLRQPAVVYIGSIGKPTERVEQIVFMLSEKKKQYWLCTFRGINCCIFYELILSPRSLFLSTKRRVLTFSARDLKKWGFVWLSIGKYSAITLHGGKGQEQRDHALNCIKAGNKEILVATDVAGRGIDVKDVSMVINYDMAKSIEQNVVMLCIDYIHRIGRTGRAGKSGKAVTFLTQEDNEVFYDLKELILESKVSTCPLELLNHPDAQVKPGTFVQKRRRDEKLYIA</sequence>
<evidence type="ECO:0000256" key="3">
    <source>
        <dbReference type="ARBA" id="ARBA00022801"/>
    </source>
</evidence>
<evidence type="ECO:0000256" key="7">
    <source>
        <dbReference type="RuleBase" id="RU000492"/>
    </source>
</evidence>
<dbReference type="GO" id="GO:0003676">
    <property type="term" value="F:nucleic acid binding"/>
    <property type="evidence" value="ECO:0007669"/>
    <property type="project" value="InterPro"/>
</dbReference>
<evidence type="ECO:0000256" key="1">
    <source>
        <dbReference type="ARBA" id="ARBA00012552"/>
    </source>
</evidence>
<dbReference type="SUPFAM" id="SSF52540">
    <property type="entry name" value="P-loop containing nucleoside triphosphate hydrolases"/>
    <property type="match status" value="2"/>
</dbReference>
<dbReference type="CDD" id="cd18787">
    <property type="entry name" value="SF2_C_DEAD"/>
    <property type="match status" value="1"/>
</dbReference>
<reference evidence="14" key="1">
    <citation type="submission" date="2025-08" db="UniProtKB">
        <authorList>
            <consortium name="RefSeq"/>
        </authorList>
    </citation>
    <scope>IDENTIFICATION</scope>
</reference>
<feature type="short sequence motif" description="Q motif" evidence="6">
    <location>
        <begin position="103"/>
        <end position="131"/>
    </location>
</feature>
<evidence type="ECO:0000256" key="2">
    <source>
        <dbReference type="ARBA" id="ARBA00022741"/>
    </source>
</evidence>
<dbReference type="Gene3D" id="3.40.50.300">
    <property type="entry name" value="P-loop containing nucleotide triphosphate hydrolases"/>
    <property type="match status" value="2"/>
</dbReference>
<dbReference type="GO" id="GO:0016787">
    <property type="term" value="F:hydrolase activity"/>
    <property type="evidence" value="ECO:0007669"/>
    <property type="project" value="UniProtKB-KW"/>
</dbReference>
<keyword evidence="4 7" id="KW-0347">Helicase</keyword>
<feature type="domain" description="DEAD-box RNA helicase Q" evidence="12">
    <location>
        <begin position="103"/>
        <end position="131"/>
    </location>
</feature>
<evidence type="ECO:0000313" key="14">
    <source>
        <dbReference type="RefSeq" id="XP_036354716.1"/>
    </source>
</evidence>
<dbReference type="PROSITE" id="PS51192">
    <property type="entry name" value="HELICASE_ATP_BIND_1"/>
    <property type="match status" value="1"/>
</dbReference>
<dbReference type="PROSITE" id="PS51194">
    <property type="entry name" value="HELICASE_CTER"/>
    <property type="match status" value="1"/>
</dbReference>
<name>A0A7E6EGM1_9MOLL</name>
<dbReference type="SMART" id="SM00490">
    <property type="entry name" value="HELICc"/>
    <property type="match status" value="1"/>
</dbReference>
<evidence type="ECO:0000256" key="4">
    <source>
        <dbReference type="ARBA" id="ARBA00022806"/>
    </source>
</evidence>
<evidence type="ECO:0000256" key="8">
    <source>
        <dbReference type="SAM" id="Coils"/>
    </source>
</evidence>
<dbReference type="GO" id="GO:0005524">
    <property type="term" value="F:ATP binding"/>
    <property type="evidence" value="ECO:0007669"/>
    <property type="project" value="UniProtKB-KW"/>
</dbReference>
<keyword evidence="5 7" id="KW-0067">ATP-binding</keyword>
<proteinExistence type="inferred from homology"/>
<dbReference type="GO" id="GO:0003724">
    <property type="term" value="F:RNA helicase activity"/>
    <property type="evidence" value="ECO:0007669"/>
    <property type="project" value="UniProtKB-EC"/>
</dbReference>
<dbReference type="Proteomes" id="UP000515154">
    <property type="component" value="Unplaced"/>
</dbReference>
<evidence type="ECO:0000259" key="10">
    <source>
        <dbReference type="PROSITE" id="PS51192"/>
    </source>
</evidence>
<dbReference type="SMART" id="SM00487">
    <property type="entry name" value="DEXDc"/>
    <property type="match status" value="1"/>
</dbReference>
<evidence type="ECO:0000259" key="11">
    <source>
        <dbReference type="PROSITE" id="PS51194"/>
    </source>
</evidence>
<accession>A0A7E6EGM1</accession>
<dbReference type="Pfam" id="PF00270">
    <property type="entry name" value="DEAD"/>
    <property type="match status" value="1"/>
</dbReference>
<protein>
    <recommendedName>
        <fullName evidence="1">RNA helicase</fullName>
        <ecNumber evidence="1">3.6.4.13</ecNumber>
    </recommendedName>
</protein>
<dbReference type="PANTHER" id="PTHR47958">
    <property type="entry name" value="ATP-DEPENDENT RNA HELICASE DBP3"/>
    <property type="match status" value="1"/>
</dbReference>
<dbReference type="AlphaFoldDB" id="A0A7E6EGM1"/>
<organism evidence="13 14">
    <name type="scientific">Octopus sinensis</name>
    <name type="common">East Asian common octopus</name>
    <dbReference type="NCBI Taxonomy" id="2607531"/>
    <lineage>
        <taxon>Eukaryota</taxon>
        <taxon>Metazoa</taxon>
        <taxon>Spiralia</taxon>
        <taxon>Lophotrochozoa</taxon>
        <taxon>Mollusca</taxon>
        <taxon>Cephalopoda</taxon>
        <taxon>Coleoidea</taxon>
        <taxon>Octopodiformes</taxon>
        <taxon>Octopoda</taxon>
        <taxon>Incirrata</taxon>
        <taxon>Octopodidae</taxon>
        <taxon>Octopus</taxon>
    </lineage>
</organism>
<dbReference type="InterPro" id="IPR027417">
    <property type="entry name" value="P-loop_NTPase"/>
</dbReference>
<evidence type="ECO:0000256" key="6">
    <source>
        <dbReference type="PROSITE-ProRule" id="PRU00552"/>
    </source>
</evidence>
<feature type="coiled-coil region" evidence="8">
    <location>
        <begin position="35"/>
        <end position="62"/>
    </location>
</feature>
<keyword evidence="3 7" id="KW-0378">Hydrolase</keyword>
<evidence type="ECO:0000313" key="13">
    <source>
        <dbReference type="Proteomes" id="UP000515154"/>
    </source>
</evidence>
<feature type="region of interest" description="Disordered" evidence="9">
    <location>
        <begin position="1"/>
        <end position="28"/>
    </location>
</feature>
<dbReference type="InterPro" id="IPR014014">
    <property type="entry name" value="RNA_helicase_DEAD_Q_motif"/>
</dbReference>
<evidence type="ECO:0000256" key="5">
    <source>
        <dbReference type="ARBA" id="ARBA00022840"/>
    </source>
</evidence>
<dbReference type="InterPro" id="IPR000629">
    <property type="entry name" value="RNA-helicase_DEAD-box_CS"/>
</dbReference>
<comment type="similarity">
    <text evidence="7">Belongs to the DEAD box helicase family.</text>
</comment>
<dbReference type="Pfam" id="PF00271">
    <property type="entry name" value="Helicase_C"/>
    <property type="match status" value="1"/>
</dbReference>